<evidence type="ECO:0000256" key="3">
    <source>
        <dbReference type="ARBA" id="ARBA00022676"/>
    </source>
</evidence>
<name>A0A841KTV7_9FIRM</name>
<keyword evidence="11" id="KW-1185">Reference proteome</keyword>
<evidence type="ECO:0000256" key="6">
    <source>
        <dbReference type="ARBA" id="ARBA00022989"/>
    </source>
</evidence>
<evidence type="ECO:0000313" key="10">
    <source>
        <dbReference type="EMBL" id="MBB6215598.1"/>
    </source>
</evidence>
<keyword evidence="3" id="KW-0328">Glycosyltransferase</keyword>
<keyword evidence="2" id="KW-1003">Cell membrane</keyword>
<dbReference type="GO" id="GO:0000030">
    <property type="term" value="F:mannosyltransferase activity"/>
    <property type="evidence" value="ECO:0007669"/>
    <property type="project" value="InterPro"/>
</dbReference>
<dbReference type="InterPro" id="IPR050297">
    <property type="entry name" value="LipidA_mod_glycosyltrf_83"/>
</dbReference>
<protein>
    <submittedName>
        <fullName evidence="10">4-amino-4-deoxy-L-arabinose transferase-like glycosyltransferase</fullName>
    </submittedName>
</protein>
<feature type="transmembrane region" description="Helical" evidence="8">
    <location>
        <begin position="142"/>
        <end position="160"/>
    </location>
</feature>
<evidence type="ECO:0000256" key="4">
    <source>
        <dbReference type="ARBA" id="ARBA00022679"/>
    </source>
</evidence>
<keyword evidence="5 8" id="KW-0812">Transmembrane</keyword>
<dbReference type="RefSeq" id="WP_184310016.1">
    <property type="nucleotide sequence ID" value="NZ_JACHEN010000008.1"/>
</dbReference>
<accession>A0A841KTV7</accession>
<evidence type="ECO:0000256" key="1">
    <source>
        <dbReference type="ARBA" id="ARBA00004651"/>
    </source>
</evidence>
<dbReference type="GO" id="GO:0006493">
    <property type="term" value="P:protein O-linked glycosylation"/>
    <property type="evidence" value="ECO:0007669"/>
    <property type="project" value="InterPro"/>
</dbReference>
<dbReference type="GO" id="GO:0005886">
    <property type="term" value="C:plasma membrane"/>
    <property type="evidence" value="ECO:0007669"/>
    <property type="project" value="UniProtKB-SubCell"/>
</dbReference>
<organism evidence="10 11">
    <name type="scientific">Anaerosolibacter carboniphilus</name>
    <dbReference type="NCBI Taxonomy" id="1417629"/>
    <lineage>
        <taxon>Bacteria</taxon>
        <taxon>Bacillati</taxon>
        <taxon>Bacillota</taxon>
        <taxon>Clostridia</taxon>
        <taxon>Peptostreptococcales</taxon>
        <taxon>Thermotaleaceae</taxon>
        <taxon>Anaerosolibacter</taxon>
    </lineage>
</organism>
<proteinExistence type="predicted"/>
<sequence length="448" mass="52014">MKTIRDVYHKLGLAYVAFITILGIHLRLWWINNIPTKPVFDFETYQEIATNIFHRLGHSFRGEPIAFQGMGYPTVLGILYRIMGSNDLYIAKIFHVILSSLTLIIAYFIFHKLFQRRAAVYLAYTIMALLPNYLAYNNVISTEAFFTFLLTAIIFLQLYFPEKRWSYILLGGFTGIAALTKPFFMAYPVIIAVAFWLKKKNLKETLIQFGMVFLIMALMIAPWTYRNYQKFGRLIPISYNSGYVLFINNNGNNTTGAWMSPQDAEAPAEVHQKINEILKDGNRSEKIAHDLEPVIKAAVKEWIKKHPTEFMKLGILRLKATFFNGAWDINAWAMNELEWSDTEWKEVEYLRNMNFFRGMNDWIIYTLSAFGFLYVLANVKNILVGLFKKEHLVKDRIILSVLNIAFFVAICFVYEGQARYNYPVLFFFIIALVDTVGAITSHNKVERE</sequence>
<feature type="transmembrane region" description="Helical" evidence="8">
    <location>
        <begin position="421"/>
        <end position="440"/>
    </location>
</feature>
<evidence type="ECO:0000313" key="11">
    <source>
        <dbReference type="Proteomes" id="UP000579281"/>
    </source>
</evidence>
<feature type="transmembrane region" description="Helical" evidence="8">
    <location>
        <begin position="359"/>
        <end position="377"/>
    </location>
</feature>
<dbReference type="PANTHER" id="PTHR33908:SF11">
    <property type="entry name" value="MEMBRANE PROTEIN"/>
    <property type="match status" value="1"/>
</dbReference>
<dbReference type="GO" id="GO:0009103">
    <property type="term" value="P:lipopolysaccharide biosynthetic process"/>
    <property type="evidence" value="ECO:0007669"/>
    <property type="project" value="UniProtKB-ARBA"/>
</dbReference>
<feature type="transmembrane region" description="Helical" evidence="8">
    <location>
        <begin position="12"/>
        <end position="31"/>
    </location>
</feature>
<feature type="transmembrane region" description="Helical" evidence="8">
    <location>
        <begin position="206"/>
        <end position="225"/>
    </location>
</feature>
<dbReference type="Pfam" id="PF02366">
    <property type="entry name" value="PMT"/>
    <property type="match status" value="1"/>
</dbReference>
<dbReference type="InterPro" id="IPR003342">
    <property type="entry name" value="ArnT-like_N"/>
</dbReference>
<feature type="transmembrane region" description="Helical" evidence="8">
    <location>
        <begin position="119"/>
        <end position="136"/>
    </location>
</feature>
<dbReference type="PANTHER" id="PTHR33908">
    <property type="entry name" value="MANNOSYLTRANSFERASE YKCB-RELATED"/>
    <property type="match status" value="1"/>
</dbReference>
<comment type="subcellular location">
    <subcellularLocation>
        <location evidence="1">Cell membrane</location>
        <topology evidence="1">Multi-pass membrane protein</topology>
    </subcellularLocation>
</comment>
<comment type="caution">
    <text evidence="10">The sequence shown here is derived from an EMBL/GenBank/DDBJ whole genome shotgun (WGS) entry which is preliminary data.</text>
</comment>
<feature type="transmembrane region" description="Helical" evidence="8">
    <location>
        <begin position="397"/>
        <end position="414"/>
    </location>
</feature>
<dbReference type="EMBL" id="JACHEN010000008">
    <property type="protein sequence ID" value="MBB6215598.1"/>
    <property type="molecule type" value="Genomic_DNA"/>
</dbReference>
<evidence type="ECO:0000256" key="7">
    <source>
        <dbReference type="ARBA" id="ARBA00023136"/>
    </source>
</evidence>
<dbReference type="AlphaFoldDB" id="A0A841KTV7"/>
<reference evidence="10 11" key="1">
    <citation type="submission" date="2020-08" db="EMBL/GenBank/DDBJ databases">
        <title>Genomic Encyclopedia of Type Strains, Phase IV (KMG-IV): sequencing the most valuable type-strain genomes for metagenomic binning, comparative biology and taxonomic classification.</title>
        <authorList>
            <person name="Goeker M."/>
        </authorList>
    </citation>
    <scope>NUCLEOTIDE SEQUENCE [LARGE SCALE GENOMIC DNA]</scope>
    <source>
        <strain evidence="10 11">DSM 103526</strain>
    </source>
</reference>
<keyword evidence="7 8" id="KW-0472">Membrane</keyword>
<evidence type="ECO:0000256" key="2">
    <source>
        <dbReference type="ARBA" id="ARBA00022475"/>
    </source>
</evidence>
<dbReference type="Proteomes" id="UP000579281">
    <property type="component" value="Unassembled WGS sequence"/>
</dbReference>
<feature type="transmembrane region" description="Helical" evidence="8">
    <location>
        <begin position="167"/>
        <end position="194"/>
    </location>
</feature>
<feature type="transmembrane region" description="Helical" evidence="8">
    <location>
        <begin position="89"/>
        <end position="110"/>
    </location>
</feature>
<feature type="domain" description="ArnT-like N-terminal" evidence="9">
    <location>
        <begin position="91"/>
        <end position="230"/>
    </location>
</feature>
<evidence type="ECO:0000256" key="8">
    <source>
        <dbReference type="SAM" id="Phobius"/>
    </source>
</evidence>
<gene>
    <name evidence="10" type="ORF">HNQ80_001687</name>
</gene>
<keyword evidence="6 8" id="KW-1133">Transmembrane helix</keyword>
<evidence type="ECO:0000256" key="5">
    <source>
        <dbReference type="ARBA" id="ARBA00022692"/>
    </source>
</evidence>
<dbReference type="GO" id="GO:0016763">
    <property type="term" value="F:pentosyltransferase activity"/>
    <property type="evidence" value="ECO:0007669"/>
    <property type="project" value="TreeGrafter"/>
</dbReference>
<keyword evidence="4 10" id="KW-0808">Transferase</keyword>
<evidence type="ECO:0000259" key="9">
    <source>
        <dbReference type="Pfam" id="PF02366"/>
    </source>
</evidence>